<dbReference type="GO" id="GO:0004856">
    <property type="term" value="F:D-xylulokinase activity"/>
    <property type="evidence" value="ECO:0007669"/>
    <property type="project" value="UniProtKB-UniRule"/>
</dbReference>
<keyword evidence="2 6" id="KW-0859">Xylose metabolism</keyword>
<feature type="domain" description="Carbohydrate kinase FGGY C-terminal" evidence="8">
    <location>
        <begin position="300"/>
        <end position="483"/>
    </location>
</feature>
<organism evidence="9 10">
    <name type="scientific">Rhizophlyctis rosea</name>
    <dbReference type="NCBI Taxonomy" id="64517"/>
    <lineage>
        <taxon>Eukaryota</taxon>
        <taxon>Fungi</taxon>
        <taxon>Fungi incertae sedis</taxon>
        <taxon>Chytridiomycota</taxon>
        <taxon>Chytridiomycota incertae sedis</taxon>
        <taxon>Chytridiomycetes</taxon>
        <taxon>Rhizophlyctidales</taxon>
        <taxon>Rhizophlyctidaceae</taxon>
        <taxon>Rhizophlyctis</taxon>
    </lineage>
</organism>
<dbReference type="InterPro" id="IPR018485">
    <property type="entry name" value="FGGY_C"/>
</dbReference>
<evidence type="ECO:0000313" key="10">
    <source>
        <dbReference type="Proteomes" id="UP001212841"/>
    </source>
</evidence>
<dbReference type="GO" id="GO:0005524">
    <property type="term" value="F:ATP binding"/>
    <property type="evidence" value="ECO:0007669"/>
    <property type="project" value="UniProtKB-UniRule"/>
</dbReference>
<feature type="domain" description="Carbohydrate kinase FGGY N-terminal" evidence="7">
    <location>
        <begin position="133"/>
        <end position="288"/>
    </location>
</feature>
<dbReference type="InterPro" id="IPR043129">
    <property type="entry name" value="ATPase_NBD"/>
</dbReference>
<dbReference type="PANTHER" id="PTHR10196:SF57">
    <property type="entry name" value="XYLULOSE KINASE"/>
    <property type="match status" value="1"/>
</dbReference>
<comment type="function">
    <text evidence="6">Highly specific D-xylulose kinase which participates in the catabolism of xylose. Xylose is a major component of hemicelluloses such as xylan. Most fungi utilize D-xylose via three enzymatic reactions, xylose reductase (XR), xylitol dehydrogenase (XDH), and xylulokinase, to form xylulose 5-phosphate, which enters pentose phosphate pathway.</text>
</comment>
<accession>A0AAD5WXT3</accession>
<dbReference type="InterPro" id="IPR018484">
    <property type="entry name" value="FGGY_N"/>
</dbReference>
<dbReference type="CDD" id="cd07776">
    <property type="entry name" value="ASKHA_NBD_FGGY_SpXK-like"/>
    <property type="match status" value="1"/>
</dbReference>
<keyword evidence="4 6" id="KW-0418">Kinase</keyword>
<protein>
    <recommendedName>
        <fullName evidence="6">Xylulose kinase</fullName>
        <ecNumber evidence="6">2.7.1.17</ecNumber>
    </recommendedName>
</protein>
<comment type="similarity">
    <text evidence="1 6">Belongs to the FGGY kinase family.</text>
</comment>
<evidence type="ECO:0000259" key="7">
    <source>
        <dbReference type="Pfam" id="PF00370"/>
    </source>
</evidence>
<name>A0AAD5WXT3_9FUNG</name>
<dbReference type="Pfam" id="PF00370">
    <property type="entry name" value="FGGY_N"/>
    <property type="match status" value="1"/>
</dbReference>
<dbReference type="FunFam" id="3.30.420.40:FF:000118">
    <property type="entry name" value="Xylulose kinase 2"/>
    <property type="match status" value="1"/>
</dbReference>
<reference evidence="9" key="1">
    <citation type="submission" date="2020-05" db="EMBL/GenBank/DDBJ databases">
        <title>Phylogenomic resolution of chytrid fungi.</title>
        <authorList>
            <person name="Stajich J.E."/>
            <person name="Amses K."/>
            <person name="Simmons R."/>
            <person name="Seto K."/>
            <person name="Myers J."/>
            <person name="Bonds A."/>
            <person name="Quandt C.A."/>
            <person name="Barry K."/>
            <person name="Liu P."/>
            <person name="Grigoriev I."/>
            <person name="Longcore J.E."/>
            <person name="James T.Y."/>
        </authorList>
    </citation>
    <scope>NUCLEOTIDE SEQUENCE</scope>
    <source>
        <strain evidence="9">JEL0318</strain>
    </source>
</reference>
<gene>
    <name evidence="9" type="ORF">HK097_003673</name>
</gene>
<sequence length="510" mass="55221">MTQTTNPLYCGFDWSTQQIKLVVVNAALQVVTEEAVNFDKDLPHYGTKGGCNANGLEVTAPAIMWVEALDILLDRLQKRGFNFADVRGVSGCGQQHGSVYWKHGAEDVLKGLDAGKSLLEQLKDVFSVERSPIWQDCSTGEQCRTLEAAVDGPQRLAEITGSSGYERFTGNQILKIVQTQPAAYTATSRISLVSSFSTSLFVQSFAPIDASDGSGMNLLDIHKQDWSEEVLKAAAGNDKEGSEGLRRRLGRVGSVDEVAGTVGPYFIQKYGFAKDVPVTLFTGDNPSSLASLHPHPTDLIISLGTSDTLFFSTPNPHPSTEGHILVHPFQPGQFMAMVVYKNGSLARERVRDEYASASWDTFNSLVESTHGQGVESGNVGFFNFDDQITPRVSAGIHKFQASQPVPEFTNPNINPRAILEDRFISMRARSLRMGAPKAKRVIVTGGASQNKSIQNIIAYIFAAPVYTADIGPNSASVGGAVRAKFGAEKGKWGKEGYEEMVRESTGGKDG</sequence>
<evidence type="ECO:0000313" key="9">
    <source>
        <dbReference type="EMBL" id="KAJ3036906.1"/>
    </source>
</evidence>
<dbReference type="InterPro" id="IPR042024">
    <property type="entry name" value="D-XK_euk"/>
</dbReference>
<evidence type="ECO:0000256" key="5">
    <source>
        <dbReference type="ARBA" id="ARBA00048885"/>
    </source>
</evidence>
<keyword evidence="6" id="KW-0067">ATP-binding</keyword>
<dbReference type="GO" id="GO:0005997">
    <property type="term" value="P:xylulose metabolic process"/>
    <property type="evidence" value="ECO:0007669"/>
    <property type="project" value="TreeGrafter"/>
</dbReference>
<dbReference type="EC" id="2.7.1.17" evidence="6"/>
<evidence type="ECO:0000259" key="8">
    <source>
        <dbReference type="Pfam" id="PF02782"/>
    </source>
</evidence>
<dbReference type="Pfam" id="PF02782">
    <property type="entry name" value="FGGY_C"/>
    <property type="match status" value="1"/>
</dbReference>
<proteinExistence type="inferred from homology"/>
<keyword evidence="10" id="KW-1185">Reference proteome</keyword>
<dbReference type="GO" id="GO:0042732">
    <property type="term" value="P:D-xylose metabolic process"/>
    <property type="evidence" value="ECO:0007669"/>
    <property type="project" value="UniProtKB-UniRule"/>
</dbReference>
<evidence type="ECO:0000256" key="3">
    <source>
        <dbReference type="ARBA" id="ARBA00022679"/>
    </source>
</evidence>
<comment type="catalytic activity">
    <reaction evidence="5 6">
        <text>D-xylulose + ATP = D-xylulose 5-phosphate + ADP + H(+)</text>
        <dbReference type="Rhea" id="RHEA:10964"/>
        <dbReference type="ChEBI" id="CHEBI:15378"/>
        <dbReference type="ChEBI" id="CHEBI:17140"/>
        <dbReference type="ChEBI" id="CHEBI:30616"/>
        <dbReference type="ChEBI" id="CHEBI:57737"/>
        <dbReference type="ChEBI" id="CHEBI:456216"/>
        <dbReference type="EC" id="2.7.1.17"/>
    </reaction>
</comment>
<dbReference type="SUPFAM" id="SSF53067">
    <property type="entry name" value="Actin-like ATPase domain"/>
    <property type="match status" value="2"/>
</dbReference>
<feature type="non-terminal residue" evidence="9">
    <location>
        <position position="1"/>
    </location>
</feature>
<evidence type="ECO:0000256" key="4">
    <source>
        <dbReference type="ARBA" id="ARBA00022777"/>
    </source>
</evidence>
<dbReference type="AlphaFoldDB" id="A0AAD5WXT3"/>
<dbReference type="EMBL" id="JADGJD010001889">
    <property type="protein sequence ID" value="KAJ3036906.1"/>
    <property type="molecule type" value="Genomic_DNA"/>
</dbReference>
<dbReference type="Proteomes" id="UP001212841">
    <property type="component" value="Unassembled WGS sequence"/>
</dbReference>
<dbReference type="Gene3D" id="3.30.420.40">
    <property type="match status" value="2"/>
</dbReference>
<keyword evidence="3 6" id="KW-0808">Transferase</keyword>
<evidence type="ECO:0000256" key="1">
    <source>
        <dbReference type="ARBA" id="ARBA00009156"/>
    </source>
</evidence>
<keyword evidence="6" id="KW-0547">Nucleotide-binding</keyword>
<evidence type="ECO:0000256" key="2">
    <source>
        <dbReference type="ARBA" id="ARBA00022629"/>
    </source>
</evidence>
<dbReference type="PANTHER" id="PTHR10196">
    <property type="entry name" value="SUGAR KINASE"/>
    <property type="match status" value="1"/>
</dbReference>
<dbReference type="GO" id="GO:0005829">
    <property type="term" value="C:cytosol"/>
    <property type="evidence" value="ECO:0007669"/>
    <property type="project" value="TreeGrafter"/>
</dbReference>
<evidence type="ECO:0000256" key="6">
    <source>
        <dbReference type="RuleBase" id="RU367058"/>
    </source>
</evidence>
<keyword evidence="6" id="KW-0119">Carbohydrate metabolism</keyword>
<comment type="caution">
    <text evidence="9">The sequence shown here is derived from an EMBL/GenBank/DDBJ whole genome shotgun (WGS) entry which is preliminary data.</text>
</comment>